<comment type="caution">
    <text evidence="2">The sequence shown here is derived from an EMBL/GenBank/DDBJ whole genome shotgun (WGS) entry which is preliminary data.</text>
</comment>
<accession>A0A9X0ARE0</accession>
<sequence length="114" mass="13469">MEEESPRKRSPKRYFGTSKNFKMISEKKQHEKNLRNAVSTLKKKKSRWEKKRCEQNPQNSFRRGHHSSTRGKSYGHNLSAKSRLRAKLTLRSTIQRTGPEYQYWNGISGRESTV</sequence>
<evidence type="ECO:0000313" key="3">
    <source>
        <dbReference type="Proteomes" id="UP001152300"/>
    </source>
</evidence>
<protein>
    <submittedName>
        <fullName evidence="2">Uncharacterized protein</fullName>
    </submittedName>
</protein>
<feature type="region of interest" description="Disordered" evidence="1">
    <location>
        <begin position="40"/>
        <end position="83"/>
    </location>
</feature>
<dbReference type="EMBL" id="JAPEIS010000004">
    <property type="protein sequence ID" value="KAJ8067541.1"/>
    <property type="molecule type" value="Genomic_DNA"/>
</dbReference>
<reference evidence="2" key="1">
    <citation type="submission" date="2022-11" db="EMBL/GenBank/DDBJ databases">
        <title>Genome Resource of Sclerotinia nivalis Strain SnTB1, a Plant Pathogen Isolated from American Ginseng.</title>
        <authorList>
            <person name="Fan S."/>
        </authorList>
    </citation>
    <scope>NUCLEOTIDE SEQUENCE</scope>
    <source>
        <strain evidence="2">SnTB1</strain>
    </source>
</reference>
<proteinExistence type="predicted"/>
<feature type="compositionally biased region" description="Basic residues" evidence="1">
    <location>
        <begin position="41"/>
        <end position="50"/>
    </location>
</feature>
<evidence type="ECO:0000256" key="1">
    <source>
        <dbReference type="SAM" id="MobiDB-lite"/>
    </source>
</evidence>
<organism evidence="2 3">
    <name type="scientific">Sclerotinia nivalis</name>
    <dbReference type="NCBI Taxonomy" id="352851"/>
    <lineage>
        <taxon>Eukaryota</taxon>
        <taxon>Fungi</taxon>
        <taxon>Dikarya</taxon>
        <taxon>Ascomycota</taxon>
        <taxon>Pezizomycotina</taxon>
        <taxon>Leotiomycetes</taxon>
        <taxon>Helotiales</taxon>
        <taxon>Sclerotiniaceae</taxon>
        <taxon>Sclerotinia</taxon>
    </lineage>
</organism>
<gene>
    <name evidence="2" type="ORF">OCU04_004882</name>
</gene>
<dbReference type="Proteomes" id="UP001152300">
    <property type="component" value="Unassembled WGS sequence"/>
</dbReference>
<dbReference type="AlphaFoldDB" id="A0A9X0ARE0"/>
<evidence type="ECO:0000313" key="2">
    <source>
        <dbReference type="EMBL" id="KAJ8067541.1"/>
    </source>
</evidence>
<keyword evidence="3" id="KW-1185">Reference proteome</keyword>
<name>A0A9X0ARE0_9HELO</name>